<dbReference type="EC" id="2.7.7.23" evidence="1"/>
<dbReference type="AlphaFoldDB" id="A0A6C0KLD8"/>
<dbReference type="SUPFAM" id="SSF53448">
    <property type="entry name" value="Nucleotide-diphospho-sugar transferases"/>
    <property type="match status" value="1"/>
</dbReference>
<comment type="catalytic activity">
    <reaction evidence="4">
        <text>N-acetyl-alpha-D-glucosamine 1-phosphate + UTP + H(+) = UDP-N-acetyl-alpha-D-glucosamine + diphosphate</text>
        <dbReference type="Rhea" id="RHEA:13509"/>
        <dbReference type="ChEBI" id="CHEBI:15378"/>
        <dbReference type="ChEBI" id="CHEBI:33019"/>
        <dbReference type="ChEBI" id="CHEBI:46398"/>
        <dbReference type="ChEBI" id="CHEBI:57705"/>
        <dbReference type="ChEBI" id="CHEBI:57776"/>
        <dbReference type="EC" id="2.7.7.23"/>
    </reaction>
</comment>
<dbReference type="InterPro" id="IPR050065">
    <property type="entry name" value="GlmU-like"/>
</dbReference>
<dbReference type="EMBL" id="MN740916">
    <property type="protein sequence ID" value="QHU17577.1"/>
    <property type="molecule type" value="Genomic_DNA"/>
</dbReference>
<dbReference type="InterPro" id="IPR029044">
    <property type="entry name" value="Nucleotide-diphossugar_trans"/>
</dbReference>
<dbReference type="CDD" id="cd02540">
    <property type="entry name" value="GT2_GlmU_N_bac"/>
    <property type="match status" value="1"/>
</dbReference>
<accession>A0A6C0KLD8</accession>
<feature type="domain" description="Nucleotidyl transferase" evidence="5">
    <location>
        <begin position="6"/>
        <end position="211"/>
    </location>
</feature>
<evidence type="ECO:0000256" key="3">
    <source>
        <dbReference type="ARBA" id="ARBA00022695"/>
    </source>
</evidence>
<evidence type="ECO:0000259" key="5">
    <source>
        <dbReference type="Pfam" id="PF00483"/>
    </source>
</evidence>
<dbReference type="Gene3D" id="3.90.550.10">
    <property type="entry name" value="Spore Coat Polysaccharide Biosynthesis Protein SpsA, Chain A"/>
    <property type="match status" value="1"/>
</dbReference>
<evidence type="ECO:0000256" key="1">
    <source>
        <dbReference type="ARBA" id="ARBA00012457"/>
    </source>
</evidence>
<organism evidence="6">
    <name type="scientific">viral metagenome</name>
    <dbReference type="NCBI Taxonomy" id="1070528"/>
    <lineage>
        <taxon>unclassified sequences</taxon>
        <taxon>metagenomes</taxon>
        <taxon>organismal metagenomes</taxon>
    </lineage>
</organism>
<dbReference type="GO" id="GO:0003977">
    <property type="term" value="F:UDP-N-acetylglucosamine diphosphorylase activity"/>
    <property type="evidence" value="ECO:0007669"/>
    <property type="project" value="UniProtKB-EC"/>
</dbReference>
<keyword evidence="2" id="KW-0808">Transferase</keyword>
<evidence type="ECO:0000256" key="4">
    <source>
        <dbReference type="ARBA" id="ARBA00048493"/>
    </source>
</evidence>
<evidence type="ECO:0000313" key="6">
    <source>
        <dbReference type="EMBL" id="QHU17577.1"/>
    </source>
</evidence>
<name>A0A6C0KLD8_9ZZZZ</name>
<dbReference type="Pfam" id="PF00483">
    <property type="entry name" value="NTP_transferase"/>
    <property type="match status" value="1"/>
</dbReference>
<proteinExistence type="predicted"/>
<sequence length="253" mass="29238">MNDLHVVVLAGGLGKRMESSLPKVLHLIQNKPMCVHVLENANCLKPKTIYMIVGKYKQIIKETIQKYICIENIVFVEQESPLGTGHALLCARWELMKQKPNDKVLVLCGDVPLLSHQTMRNMTTVPFSKVSLLTTTYENPHGYGRIIKNKDNVFQKIVEEKDCTQEQKEIKLVNGGVYCFQLDLLCRYLPEIKNENKQQEYYLTDIFELIQQNLPIQIVMIQLEEYKNYELTGINTKKQLQQLHEKMLNCSAP</sequence>
<dbReference type="InterPro" id="IPR005835">
    <property type="entry name" value="NTP_transferase_dom"/>
</dbReference>
<reference evidence="6" key="1">
    <citation type="journal article" date="2020" name="Nature">
        <title>Giant virus diversity and host interactions through global metagenomics.</title>
        <authorList>
            <person name="Schulz F."/>
            <person name="Roux S."/>
            <person name="Paez-Espino D."/>
            <person name="Jungbluth S."/>
            <person name="Walsh D.A."/>
            <person name="Denef V.J."/>
            <person name="McMahon K.D."/>
            <person name="Konstantinidis K.T."/>
            <person name="Eloe-Fadrosh E.A."/>
            <person name="Kyrpides N.C."/>
            <person name="Woyke T."/>
        </authorList>
    </citation>
    <scope>NUCLEOTIDE SEQUENCE</scope>
    <source>
        <strain evidence="6">GVMAG-S-3300012919-55</strain>
    </source>
</reference>
<evidence type="ECO:0000256" key="2">
    <source>
        <dbReference type="ARBA" id="ARBA00022679"/>
    </source>
</evidence>
<dbReference type="PANTHER" id="PTHR43584">
    <property type="entry name" value="NUCLEOTIDYL TRANSFERASE"/>
    <property type="match status" value="1"/>
</dbReference>
<keyword evidence="3" id="KW-0548">Nucleotidyltransferase</keyword>
<protein>
    <recommendedName>
        <fullName evidence="1">UDP-N-acetylglucosamine diphosphorylase</fullName>
        <ecNumber evidence="1">2.7.7.23</ecNumber>
    </recommendedName>
</protein>
<dbReference type="PANTHER" id="PTHR43584:SF3">
    <property type="entry name" value="BIFUNCTIONAL PROTEIN GLMU"/>
    <property type="match status" value="1"/>
</dbReference>